<dbReference type="InterPro" id="IPR032466">
    <property type="entry name" value="Metal_Hydrolase"/>
</dbReference>
<gene>
    <name evidence="1" type="ORF">METZ01_LOCUS146427</name>
</gene>
<dbReference type="InterPro" id="IPR052350">
    <property type="entry name" value="Metallo-dep_Lactonases"/>
</dbReference>
<evidence type="ECO:0008006" key="2">
    <source>
        <dbReference type="Google" id="ProtNLM"/>
    </source>
</evidence>
<reference evidence="1" key="1">
    <citation type="submission" date="2018-05" db="EMBL/GenBank/DDBJ databases">
        <authorList>
            <person name="Lanie J.A."/>
            <person name="Ng W.-L."/>
            <person name="Kazmierczak K.M."/>
            <person name="Andrzejewski T.M."/>
            <person name="Davidsen T.M."/>
            <person name="Wayne K.J."/>
            <person name="Tettelin H."/>
            <person name="Glass J.I."/>
            <person name="Rusch D."/>
            <person name="Podicherti R."/>
            <person name="Tsui H.-C.T."/>
            <person name="Winkler M.E."/>
        </authorList>
    </citation>
    <scope>NUCLEOTIDE SEQUENCE</scope>
</reference>
<dbReference type="AlphaFoldDB" id="A0A381ZXY9"/>
<organism evidence="1">
    <name type="scientific">marine metagenome</name>
    <dbReference type="NCBI Taxonomy" id="408172"/>
    <lineage>
        <taxon>unclassified sequences</taxon>
        <taxon>metagenomes</taxon>
        <taxon>ecological metagenomes</taxon>
    </lineage>
</organism>
<protein>
    <recommendedName>
        <fullName evidence="2">Amidohydrolase-related domain-containing protein</fullName>
    </recommendedName>
</protein>
<dbReference type="SUPFAM" id="SSF51556">
    <property type="entry name" value="Metallo-dependent hydrolases"/>
    <property type="match status" value="1"/>
</dbReference>
<dbReference type="PANTHER" id="PTHR43569:SF2">
    <property type="entry name" value="AMIDOHYDROLASE-RELATED DOMAIN-CONTAINING PROTEIN"/>
    <property type="match status" value="1"/>
</dbReference>
<name>A0A381ZXY9_9ZZZZ</name>
<proteinExistence type="predicted"/>
<evidence type="ECO:0000313" key="1">
    <source>
        <dbReference type="EMBL" id="SVA93573.1"/>
    </source>
</evidence>
<accession>A0A381ZXY9</accession>
<dbReference type="PANTHER" id="PTHR43569">
    <property type="entry name" value="AMIDOHYDROLASE"/>
    <property type="match status" value="1"/>
</dbReference>
<sequence length="71" mass="8375">MRIDSHQHYWKINRGDYGWMSPDFTVLYRDYLPEDLLPHLDRHKIDKSVIVQAADTVAETDFILELAEGND</sequence>
<feature type="non-terminal residue" evidence="1">
    <location>
        <position position="71"/>
    </location>
</feature>
<dbReference type="EMBL" id="UINC01022931">
    <property type="protein sequence ID" value="SVA93573.1"/>
    <property type="molecule type" value="Genomic_DNA"/>
</dbReference>
<dbReference type="Gene3D" id="3.20.20.140">
    <property type="entry name" value="Metal-dependent hydrolases"/>
    <property type="match status" value="1"/>
</dbReference>